<dbReference type="InterPro" id="IPR019519">
    <property type="entry name" value="Elp5"/>
</dbReference>
<gene>
    <name evidence="10" type="ORF">BCV69DRAFT_297490</name>
</gene>
<feature type="region of interest" description="Disordered" evidence="9">
    <location>
        <begin position="453"/>
        <end position="587"/>
    </location>
</feature>
<name>A0A316UAD8_9BASI</name>
<evidence type="ECO:0000256" key="8">
    <source>
        <dbReference type="ARBA" id="ARBA00023242"/>
    </source>
</evidence>
<dbReference type="GO" id="GO:0033588">
    <property type="term" value="C:elongator holoenzyme complex"/>
    <property type="evidence" value="ECO:0007669"/>
    <property type="project" value="InterPro"/>
</dbReference>
<dbReference type="GO" id="GO:0002098">
    <property type="term" value="P:tRNA wobble uridine modification"/>
    <property type="evidence" value="ECO:0007669"/>
    <property type="project" value="InterPro"/>
</dbReference>
<keyword evidence="11" id="KW-1185">Reference proteome</keyword>
<feature type="region of interest" description="Disordered" evidence="9">
    <location>
        <begin position="240"/>
        <end position="279"/>
    </location>
</feature>
<comment type="subcellular location">
    <subcellularLocation>
        <location evidence="2">Cytoplasm</location>
    </subcellularLocation>
    <subcellularLocation>
        <location evidence="1">Nucleus</location>
    </subcellularLocation>
</comment>
<feature type="region of interest" description="Disordered" evidence="9">
    <location>
        <begin position="372"/>
        <end position="395"/>
    </location>
</feature>
<comment type="pathway">
    <text evidence="3">tRNA modification; 5-methoxycarbonylmethyl-2-thiouridine-tRNA biosynthesis.</text>
</comment>
<dbReference type="PANTHER" id="PTHR15641">
    <property type="entry name" value="ELONGATOR COMPLEX PROTEIN 5"/>
    <property type="match status" value="1"/>
</dbReference>
<dbReference type="GO" id="GO:0005634">
    <property type="term" value="C:nucleus"/>
    <property type="evidence" value="ECO:0007669"/>
    <property type="project" value="UniProtKB-SubCell"/>
</dbReference>
<keyword evidence="6" id="KW-0963">Cytoplasm</keyword>
<evidence type="ECO:0000256" key="9">
    <source>
        <dbReference type="SAM" id="MobiDB-lite"/>
    </source>
</evidence>
<feature type="compositionally biased region" description="Acidic residues" evidence="9">
    <location>
        <begin position="571"/>
        <end position="587"/>
    </location>
</feature>
<dbReference type="OrthoDB" id="3344786at2759"/>
<comment type="similarity">
    <text evidence="4">Belongs to the ELP5 family.</text>
</comment>
<evidence type="ECO:0000256" key="1">
    <source>
        <dbReference type="ARBA" id="ARBA00004123"/>
    </source>
</evidence>
<evidence type="ECO:0000256" key="2">
    <source>
        <dbReference type="ARBA" id="ARBA00004496"/>
    </source>
</evidence>
<evidence type="ECO:0000256" key="5">
    <source>
        <dbReference type="ARBA" id="ARBA00020264"/>
    </source>
</evidence>
<sequence length="587" mass="62610">MKAAPPSPLLSLLTGPSSSAASTLVHVKQTTLQSCAPLLSELVHAALNRSEKVIILTSGERRSLSFLATEAPRSVVVIAPNRSAEFEGTGYRTDGYWSELTRALSEASSSSRPTTLILESLDALLDDAADAADPARKVYRHLQRAASALPAYSRLVFVTSSPGGSLQPVLQTQLLSLISSPHFLKSQAQTESVPSAGPSSLRESSSTSGTSPPLLTVQVHPPALWRRLLKVYSTSLRPASTSSEAAQQLRSTYQKGSSEHLTAPRRLQRRDVSAARERGASSPAAELVDIFDWDARTTDPRLWSILAQLEATSDVTGDDVAGHAWFTDSGNDLLGEEIEAVRPARLREANDPAATPFDPVAARVTLADLLGPPASGASSKTSSSHNASSGVSHRSRTGWGLITSQYRLPGGKFGEEVFGCVCQLQRPGASETQAQPELLDSLKSRLRLVPLEMGDRRAAAESSRNGAMSREQKSGAGTSGGGAAPPPQRDHSSLVDSLPFKLSLTDEQRSRRGNVDLPFAPSDRIYEGLSSEQADTIGNGRRTGGGEEGEMGEMGLRRGTTGQSTIYFEPDSADEEDEEDPDEDLDF</sequence>
<dbReference type="RefSeq" id="XP_025349350.1">
    <property type="nucleotide sequence ID" value="XM_025494121.1"/>
</dbReference>
<protein>
    <recommendedName>
        <fullName evidence="5">Elongator complex protein 5</fullName>
    </recommendedName>
</protein>
<dbReference type="Proteomes" id="UP000245942">
    <property type="component" value="Unassembled WGS sequence"/>
</dbReference>
<accession>A0A316UAD8</accession>
<feature type="compositionally biased region" description="Basic and acidic residues" evidence="9">
    <location>
        <begin position="504"/>
        <end position="514"/>
    </location>
</feature>
<keyword evidence="7" id="KW-0819">tRNA processing</keyword>
<organism evidence="10 11">
    <name type="scientific">Pseudomicrostroma glucosiphilum</name>
    <dbReference type="NCBI Taxonomy" id="1684307"/>
    <lineage>
        <taxon>Eukaryota</taxon>
        <taxon>Fungi</taxon>
        <taxon>Dikarya</taxon>
        <taxon>Basidiomycota</taxon>
        <taxon>Ustilaginomycotina</taxon>
        <taxon>Exobasidiomycetes</taxon>
        <taxon>Microstromatales</taxon>
        <taxon>Microstromatales incertae sedis</taxon>
        <taxon>Pseudomicrostroma</taxon>
    </lineage>
</organism>
<evidence type="ECO:0000256" key="4">
    <source>
        <dbReference type="ARBA" id="ARBA00009567"/>
    </source>
</evidence>
<feature type="compositionally biased region" description="Low complexity" evidence="9">
    <location>
        <begin position="198"/>
        <end position="216"/>
    </location>
</feature>
<evidence type="ECO:0000256" key="6">
    <source>
        <dbReference type="ARBA" id="ARBA00022490"/>
    </source>
</evidence>
<reference evidence="10 11" key="1">
    <citation type="journal article" date="2018" name="Mol. Biol. Evol.">
        <title>Broad Genomic Sampling Reveals a Smut Pathogenic Ancestry of the Fungal Clade Ustilaginomycotina.</title>
        <authorList>
            <person name="Kijpornyongpan T."/>
            <person name="Mondo S.J."/>
            <person name="Barry K."/>
            <person name="Sandor L."/>
            <person name="Lee J."/>
            <person name="Lipzen A."/>
            <person name="Pangilinan J."/>
            <person name="LaButti K."/>
            <person name="Hainaut M."/>
            <person name="Henrissat B."/>
            <person name="Grigoriev I.V."/>
            <person name="Spatafora J.W."/>
            <person name="Aime M.C."/>
        </authorList>
    </citation>
    <scope>NUCLEOTIDE SEQUENCE [LARGE SCALE GENOMIC DNA]</scope>
    <source>
        <strain evidence="10 11">MCA 4718</strain>
    </source>
</reference>
<dbReference type="AlphaFoldDB" id="A0A316UAD8"/>
<keyword evidence="8" id="KW-0539">Nucleus</keyword>
<evidence type="ECO:0000256" key="3">
    <source>
        <dbReference type="ARBA" id="ARBA00005043"/>
    </source>
</evidence>
<dbReference type="PANTHER" id="PTHR15641:SF1">
    <property type="entry name" value="ELONGATOR COMPLEX PROTEIN 5"/>
    <property type="match status" value="1"/>
</dbReference>
<dbReference type="GeneID" id="37015855"/>
<evidence type="ECO:0000313" key="10">
    <source>
        <dbReference type="EMBL" id="PWN22190.1"/>
    </source>
</evidence>
<feature type="region of interest" description="Disordered" evidence="9">
    <location>
        <begin position="188"/>
        <end position="216"/>
    </location>
</feature>
<dbReference type="GO" id="GO:0005829">
    <property type="term" value="C:cytosol"/>
    <property type="evidence" value="ECO:0007669"/>
    <property type="project" value="TreeGrafter"/>
</dbReference>
<feature type="compositionally biased region" description="Polar residues" evidence="9">
    <location>
        <begin position="240"/>
        <end position="260"/>
    </location>
</feature>
<evidence type="ECO:0000313" key="11">
    <source>
        <dbReference type="Proteomes" id="UP000245942"/>
    </source>
</evidence>
<dbReference type="GO" id="GO:0000049">
    <property type="term" value="F:tRNA binding"/>
    <property type="evidence" value="ECO:0007669"/>
    <property type="project" value="TreeGrafter"/>
</dbReference>
<evidence type="ECO:0000256" key="7">
    <source>
        <dbReference type="ARBA" id="ARBA00022694"/>
    </source>
</evidence>
<dbReference type="UniPathway" id="UPA00988"/>
<feature type="compositionally biased region" description="Low complexity" evidence="9">
    <location>
        <begin position="374"/>
        <end position="392"/>
    </location>
</feature>
<feature type="compositionally biased region" description="Basic and acidic residues" evidence="9">
    <location>
        <begin position="269"/>
        <end position="279"/>
    </location>
</feature>
<dbReference type="EMBL" id="KZ819323">
    <property type="protein sequence ID" value="PWN22190.1"/>
    <property type="molecule type" value="Genomic_DNA"/>
</dbReference>
<dbReference type="STRING" id="1684307.A0A316UAD8"/>
<proteinExistence type="inferred from homology"/>